<feature type="compositionally biased region" description="Acidic residues" evidence="1">
    <location>
        <begin position="76"/>
        <end position="110"/>
    </location>
</feature>
<evidence type="ECO:0000313" key="3">
    <source>
        <dbReference type="Proteomes" id="UP000051679"/>
    </source>
</evidence>
<keyword evidence="3" id="KW-1185">Reference proteome</keyword>
<feature type="compositionally biased region" description="Basic and acidic residues" evidence="1">
    <location>
        <begin position="111"/>
        <end position="130"/>
    </location>
</feature>
<protein>
    <submittedName>
        <fullName evidence="2">Uncharacterized protein</fullName>
    </submittedName>
</protein>
<feature type="region of interest" description="Disordered" evidence="1">
    <location>
        <begin position="44"/>
        <end position="155"/>
    </location>
</feature>
<feature type="compositionally biased region" description="Basic and acidic residues" evidence="1">
    <location>
        <begin position="45"/>
        <end position="59"/>
    </location>
</feature>
<organism evidence="2 3">
    <name type="scientific">Lacticaseibacillus sharpeae JCM 1186 = DSM 20505</name>
    <dbReference type="NCBI Taxonomy" id="1291052"/>
    <lineage>
        <taxon>Bacteria</taxon>
        <taxon>Bacillati</taxon>
        <taxon>Bacillota</taxon>
        <taxon>Bacilli</taxon>
        <taxon>Lactobacillales</taxon>
        <taxon>Lactobacillaceae</taxon>
        <taxon>Lacticaseibacillus</taxon>
    </lineage>
</organism>
<name>A0A0R1ZPE6_9LACO</name>
<evidence type="ECO:0000256" key="1">
    <source>
        <dbReference type="SAM" id="MobiDB-lite"/>
    </source>
</evidence>
<dbReference type="STRING" id="1291052.FC18_GL001752"/>
<proteinExistence type="predicted"/>
<sequence length="155" mass="18039">MQFVHDIRGITMSKKRSKRKQNKNTIVVSSLADALVTAFALTAEESPRKKGVRDRERARVRAQNPIPEPKRRLTYEYEEENFDDYEPDILNEEPGFDAEAAADDEDDRLAEEDKQKQHQLEEEESFDHLFKGQSMDPLNNDMIDRGWGLDDDKPE</sequence>
<comment type="caution">
    <text evidence="2">The sequence shown here is derived from an EMBL/GenBank/DDBJ whole genome shotgun (WGS) entry which is preliminary data.</text>
</comment>
<dbReference type="Proteomes" id="UP000051679">
    <property type="component" value="Unassembled WGS sequence"/>
</dbReference>
<feature type="compositionally biased region" description="Basic and acidic residues" evidence="1">
    <location>
        <begin position="142"/>
        <end position="155"/>
    </location>
</feature>
<gene>
    <name evidence="2" type="ORF">FC18_GL001752</name>
</gene>
<accession>A0A0R1ZPE6</accession>
<dbReference type="EMBL" id="AYYO01000037">
    <property type="protein sequence ID" value="KRM55044.1"/>
    <property type="molecule type" value="Genomic_DNA"/>
</dbReference>
<evidence type="ECO:0000313" key="2">
    <source>
        <dbReference type="EMBL" id="KRM55044.1"/>
    </source>
</evidence>
<dbReference type="AlphaFoldDB" id="A0A0R1ZPE6"/>
<reference evidence="2 3" key="1">
    <citation type="journal article" date="2015" name="Genome Announc.">
        <title>Expanding the biotechnology potential of lactobacilli through comparative genomics of 213 strains and associated genera.</title>
        <authorList>
            <person name="Sun Z."/>
            <person name="Harris H.M."/>
            <person name="McCann A."/>
            <person name="Guo C."/>
            <person name="Argimon S."/>
            <person name="Zhang W."/>
            <person name="Yang X."/>
            <person name="Jeffery I.B."/>
            <person name="Cooney J.C."/>
            <person name="Kagawa T.F."/>
            <person name="Liu W."/>
            <person name="Song Y."/>
            <person name="Salvetti E."/>
            <person name="Wrobel A."/>
            <person name="Rasinkangas P."/>
            <person name="Parkhill J."/>
            <person name="Rea M.C."/>
            <person name="O'Sullivan O."/>
            <person name="Ritari J."/>
            <person name="Douillard F.P."/>
            <person name="Paul Ross R."/>
            <person name="Yang R."/>
            <person name="Briner A.E."/>
            <person name="Felis G.E."/>
            <person name="de Vos W.M."/>
            <person name="Barrangou R."/>
            <person name="Klaenhammer T.R."/>
            <person name="Caufield P.W."/>
            <person name="Cui Y."/>
            <person name="Zhang H."/>
            <person name="O'Toole P.W."/>
        </authorList>
    </citation>
    <scope>NUCLEOTIDE SEQUENCE [LARGE SCALE GENOMIC DNA]</scope>
    <source>
        <strain evidence="2 3">DSM 20505</strain>
    </source>
</reference>
<dbReference type="PATRIC" id="fig|1291052.5.peg.1792"/>